<keyword evidence="2" id="KW-1185">Reference proteome</keyword>
<evidence type="ECO:0000313" key="2">
    <source>
        <dbReference type="Proteomes" id="UP001177003"/>
    </source>
</evidence>
<dbReference type="InterPro" id="IPR017451">
    <property type="entry name" value="F-box-assoc_interact_dom"/>
</dbReference>
<sequence>MRKGSWEFITQRFPSCVTEIFEPEGVCVDGHDGYLHWLGCIAEDGDRQTIVAFDLGLETFIEMPLPDAILEYRGPNSLGVLGGNLCVVTWVSDGVCEVWVMEEYGVAESWVKCHVFSQFRCLFGFTSRNELLIEDDDCHLVLYHPVADKAKILEKYCPGRFGANKIVEYVDSLVWVAPNVR</sequence>
<protein>
    <recommendedName>
        <fullName evidence="3">F-box associated domain-containing protein</fullName>
    </recommendedName>
</protein>
<name>A0AA36E3L7_LACSI</name>
<dbReference type="AlphaFoldDB" id="A0AA36E3L7"/>
<dbReference type="PANTHER" id="PTHR31672:SF13">
    <property type="entry name" value="F-BOX PROTEIN CPR30-LIKE"/>
    <property type="match status" value="1"/>
</dbReference>
<dbReference type="PANTHER" id="PTHR31672">
    <property type="entry name" value="BNACNNG10540D PROTEIN"/>
    <property type="match status" value="1"/>
</dbReference>
<proteinExistence type="predicted"/>
<evidence type="ECO:0008006" key="3">
    <source>
        <dbReference type="Google" id="ProtNLM"/>
    </source>
</evidence>
<gene>
    <name evidence="1" type="ORF">LSALG_LOCUS21425</name>
</gene>
<dbReference type="Proteomes" id="UP001177003">
    <property type="component" value="Chromosome 4"/>
</dbReference>
<dbReference type="InterPro" id="IPR050796">
    <property type="entry name" value="SCF_F-box_component"/>
</dbReference>
<organism evidence="1 2">
    <name type="scientific">Lactuca saligna</name>
    <name type="common">Willowleaf lettuce</name>
    <dbReference type="NCBI Taxonomy" id="75948"/>
    <lineage>
        <taxon>Eukaryota</taxon>
        <taxon>Viridiplantae</taxon>
        <taxon>Streptophyta</taxon>
        <taxon>Embryophyta</taxon>
        <taxon>Tracheophyta</taxon>
        <taxon>Spermatophyta</taxon>
        <taxon>Magnoliopsida</taxon>
        <taxon>eudicotyledons</taxon>
        <taxon>Gunneridae</taxon>
        <taxon>Pentapetalae</taxon>
        <taxon>asterids</taxon>
        <taxon>campanulids</taxon>
        <taxon>Asterales</taxon>
        <taxon>Asteraceae</taxon>
        <taxon>Cichorioideae</taxon>
        <taxon>Cichorieae</taxon>
        <taxon>Lactucinae</taxon>
        <taxon>Lactuca</taxon>
    </lineage>
</organism>
<reference evidence="1" key="1">
    <citation type="submission" date="2023-04" db="EMBL/GenBank/DDBJ databases">
        <authorList>
            <person name="Vijverberg K."/>
            <person name="Xiong W."/>
            <person name="Schranz E."/>
        </authorList>
    </citation>
    <scope>NUCLEOTIDE SEQUENCE</scope>
</reference>
<dbReference type="NCBIfam" id="TIGR01640">
    <property type="entry name" value="F_box_assoc_1"/>
    <property type="match status" value="1"/>
</dbReference>
<accession>A0AA36E3L7</accession>
<dbReference type="EMBL" id="OX465080">
    <property type="protein sequence ID" value="CAI9281741.1"/>
    <property type="molecule type" value="Genomic_DNA"/>
</dbReference>
<evidence type="ECO:0000313" key="1">
    <source>
        <dbReference type="EMBL" id="CAI9281741.1"/>
    </source>
</evidence>